<evidence type="ECO:0000256" key="1">
    <source>
        <dbReference type="ARBA" id="ARBA00022614"/>
    </source>
</evidence>
<reference evidence="3" key="1">
    <citation type="submission" date="2020-06" db="EMBL/GenBank/DDBJ databases">
        <title>WGS assembly of Ceratodon purpureus strain R40.</title>
        <authorList>
            <person name="Carey S.B."/>
            <person name="Jenkins J."/>
            <person name="Shu S."/>
            <person name="Lovell J.T."/>
            <person name="Sreedasyam A."/>
            <person name="Maumus F."/>
            <person name="Tiley G.P."/>
            <person name="Fernandez-Pozo N."/>
            <person name="Barry K."/>
            <person name="Chen C."/>
            <person name="Wang M."/>
            <person name="Lipzen A."/>
            <person name="Daum C."/>
            <person name="Saski C.A."/>
            <person name="Payton A.C."/>
            <person name="Mcbreen J.C."/>
            <person name="Conrad R.E."/>
            <person name="Kollar L.M."/>
            <person name="Olsson S."/>
            <person name="Huttunen S."/>
            <person name="Landis J.B."/>
            <person name="Wickett N.J."/>
            <person name="Johnson M.G."/>
            <person name="Rensing S.A."/>
            <person name="Grimwood J."/>
            <person name="Schmutz J."/>
            <person name="Mcdaniel S.F."/>
        </authorList>
    </citation>
    <scope>NUCLEOTIDE SEQUENCE</scope>
    <source>
        <strain evidence="3">R40</strain>
    </source>
</reference>
<dbReference type="Pfam" id="PF23282">
    <property type="entry name" value="WHD_ROQ1"/>
    <property type="match status" value="1"/>
</dbReference>
<name>A0A8T0IY69_CERPU</name>
<dbReference type="EMBL" id="CM026422">
    <property type="protein sequence ID" value="KAG0587708.1"/>
    <property type="molecule type" value="Genomic_DNA"/>
</dbReference>
<feature type="domain" description="TIR" evidence="2">
    <location>
        <begin position="27"/>
        <end position="186"/>
    </location>
</feature>
<evidence type="ECO:0000259" key="2">
    <source>
        <dbReference type="PROSITE" id="PS50104"/>
    </source>
</evidence>
<dbReference type="Proteomes" id="UP000822688">
    <property type="component" value="Chromosome 2"/>
</dbReference>
<dbReference type="GO" id="GO:0007165">
    <property type="term" value="P:signal transduction"/>
    <property type="evidence" value="ECO:0007669"/>
    <property type="project" value="InterPro"/>
</dbReference>
<dbReference type="InterPro" id="IPR000157">
    <property type="entry name" value="TIR_dom"/>
</dbReference>
<dbReference type="InterPro" id="IPR002182">
    <property type="entry name" value="NB-ARC"/>
</dbReference>
<dbReference type="AlphaFoldDB" id="A0A8T0IY69"/>
<dbReference type="InterPro" id="IPR044974">
    <property type="entry name" value="Disease_R_plants"/>
</dbReference>
<dbReference type="Pfam" id="PF01582">
    <property type="entry name" value="TIR"/>
    <property type="match status" value="1"/>
</dbReference>
<dbReference type="InterPro" id="IPR042197">
    <property type="entry name" value="Apaf_helical"/>
</dbReference>
<dbReference type="InterPro" id="IPR027417">
    <property type="entry name" value="P-loop_NTPase"/>
</dbReference>
<evidence type="ECO:0000313" key="4">
    <source>
        <dbReference type="Proteomes" id="UP000822688"/>
    </source>
</evidence>
<dbReference type="Pfam" id="PF13855">
    <property type="entry name" value="LRR_8"/>
    <property type="match status" value="1"/>
</dbReference>
<keyword evidence="1" id="KW-0433">Leucine-rich repeat</keyword>
<dbReference type="InterPro" id="IPR001611">
    <property type="entry name" value="Leu-rich_rpt"/>
</dbReference>
<dbReference type="Gene3D" id="1.10.8.430">
    <property type="entry name" value="Helical domain of apoptotic protease-activating factors"/>
    <property type="match status" value="1"/>
</dbReference>
<dbReference type="Gene3D" id="3.40.50.10140">
    <property type="entry name" value="Toll/interleukin-1 receptor homology (TIR) domain"/>
    <property type="match status" value="1"/>
</dbReference>
<dbReference type="InterPro" id="IPR032675">
    <property type="entry name" value="LRR_dom_sf"/>
</dbReference>
<dbReference type="Pfam" id="PF00931">
    <property type="entry name" value="NB-ARC"/>
    <property type="match status" value="1"/>
</dbReference>
<accession>A0A8T0IY69</accession>
<dbReference type="Gene3D" id="3.80.10.10">
    <property type="entry name" value="Ribonuclease Inhibitor"/>
    <property type="match status" value="1"/>
</dbReference>
<dbReference type="SUPFAM" id="SSF52200">
    <property type="entry name" value="Toll/Interleukin receptor TIR domain"/>
    <property type="match status" value="1"/>
</dbReference>
<dbReference type="GO" id="GO:0043531">
    <property type="term" value="F:ADP binding"/>
    <property type="evidence" value="ECO:0007669"/>
    <property type="project" value="InterPro"/>
</dbReference>
<dbReference type="PANTHER" id="PTHR11017">
    <property type="entry name" value="LEUCINE-RICH REPEAT-CONTAINING PROTEIN"/>
    <property type="match status" value="1"/>
</dbReference>
<organism evidence="3 4">
    <name type="scientific">Ceratodon purpureus</name>
    <name type="common">Fire moss</name>
    <name type="synonym">Dicranum purpureum</name>
    <dbReference type="NCBI Taxonomy" id="3225"/>
    <lineage>
        <taxon>Eukaryota</taxon>
        <taxon>Viridiplantae</taxon>
        <taxon>Streptophyta</taxon>
        <taxon>Embryophyta</taxon>
        <taxon>Bryophyta</taxon>
        <taxon>Bryophytina</taxon>
        <taxon>Bryopsida</taxon>
        <taxon>Dicranidae</taxon>
        <taxon>Pseudoditrichales</taxon>
        <taxon>Ditrichaceae</taxon>
        <taxon>Ceratodon</taxon>
    </lineage>
</organism>
<keyword evidence="4" id="KW-1185">Reference proteome</keyword>
<dbReference type="SUPFAM" id="SSF52058">
    <property type="entry name" value="L domain-like"/>
    <property type="match status" value="1"/>
</dbReference>
<dbReference type="InterPro" id="IPR035897">
    <property type="entry name" value="Toll_tir_struct_dom_sf"/>
</dbReference>
<sequence length="718" mass="81479">MELGDVRLPKRLRMMEETVNTETDDFANYDVFISHRGPDTKTGFVGFLYKDLVAAGLQPFLDCKSIDIGDDSWECIEHAIKRTPLALIVFSESFAQSEWCLRELHVMLHTPSVKVLPVFYNVRPSEVRFPESGRLKDGFEKLASRHHHSNIIEQWRADLDQASKIMGWEHSAADRRLEVDLVKAVVGKVCELAKKSLPLDIGEYVVGVEEVAVEIMQRLEKDKHLLMLGLWGMGGIGKSTLARELYNQMRKMFGASCFIENVTDKVSQAGGVVKVQNCILKGLCKNESLKIDGKSKGKVILEERLSKTKVLLVLDDVHDEVGDNDGIYYWISRKMLAEGSMCIVTSRNSRIFQKLNSFDIKREVYIHNVQGLSNVNSKRMFSLFAFGGYWTIKQEFEELVENICKACGGVPLVVKVCGSLLKQEEDVKIWKEVLDKLSTGRIMDQMGIFGCLQISYNFLNEELQEMFLDTACVLLGKPKDLAIRTWSYHHTSPTLGVRTLIERALITVDKSGCLTMHDHLRDMGREIVRKKRIREGVIRRLWMPESWSLLENNEESLDNLQTLMIINASDAKDLNVSYMKDLRIMICGGFINLVVQSLSKTLSWFEYNDGELKFFPEIPRINNLVILNLRGSSFETLCDSIGNASNLEVMNLKQTRSLCRLPDSFGRLKNLEDLNLSYSGIQSLPESFGGLSNLEVLNMAVCQRVTSLPVSFGRLEKL</sequence>
<dbReference type="PRINTS" id="PR00364">
    <property type="entry name" value="DISEASERSIST"/>
</dbReference>
<dbReference type="PANTHER" id="PTHR11017:SF385">
    <property type="entry name" value="DISEASE RESISTANCE PROTEIN (TIR-NBS-LRR CLASS)-RELATED"/>
    <property type="match status" value="1"/>
</dbReference>
<gene>
    <name evidence="3" type="ORF">KC19_2G185600</name>
</gene>
<proteinExistence type="predicted"/>
<dbReference type="GO" id="GO:0006952">
    <property type="term" value="P:defense response"/>
    <property type="evidence" value="ECO:0007669"/>
    <property type="project" value="InterPro"/>
</dbReference>
<protein>
    <recommendedName>
        <fullName evidence="2">TIR domain-containing protein</fullName>
    </recommendedName>
</protein>
<evidence type="ECO:0000313" key="3">
    <source>
        <dbReference type="EMBL" id="KAG0587708.1"/>
    </source>
</evidence>
<dbReference type="InterPro" id="IPR058192">
    <property type="entry name" value="WHD_ROQ1-like"/>
</dbReference>
<dbReference type="SMART" id="SM00255">
    <property type="entry name" value="TIR"/>
    <property type="match status" value="1"/>
</dbReference>
<dbReference type="PROSITE" id="PS50104">
    <property type="entry name" value="TIR"/>
    <property type="match status" value="1"/>
</dbReference>
<dbReference type="Gene3D" id="3.40.50.300">
    <property type="entry name" value="P-loop containing nucleotide triphosphate hydrolases"/>
    <property type="match status" value="1"/>
</dbReference>
<dbReference type="SUPFAM" id="SSF52540">
    <property type="entry name" value="P-loop containing nucleoside triphosphate hydrolases"/>
    <property type="match status" value="1"/>
</dbReference>
<comment type="caution">
    <text evidence="3">The sequence shown here is derived from an EMBL/GenBank/DDBJ whole genome shotgun (WGS) entry which is preliminary data.</text>
</comment>